<dbReference type="AlphaFoldDB" id="A0A381P1W1"/>
<keyword evidence="2" id="KW-0812">Transmembrane</keyword>
<feature type="transmembrane region" description="Helical" evidence="2">
    <location>
        <begin position="20"/>
        <end position="42"/>
    </location>
</feature>
<name>A0A381P1W1_9ZZZZ</name>
<evidence type="ECO:0000256" key="2">
    <source>
        <dbReference type="SAM" id="Phobius"/>
    </source>
</evidence>
<keyword evidence="1" id="KW-0175">Coiled coil</keyword>
<reference evidence="3" key="1">
    <citation type="submission" date="2018-05" db="EMBL/GenBank/DDBJ databases">
        <authorList>
            <person name="Lanie J.A."/>
            <person name="Ng W.-L."/>
            <person name="Kazmierczak K.M."/>
            <person name="Andrzejewski T.M."/>
            <person name="Davidsen T.M."/>
            <person name="Wayne K.J."/>
            <person name="Tettelin H."/>
            <person name="Glass J.I."/>
            <person name="Rusch D."/>
            <person name="Podicherti R."/>
            <person name="Tsui H.-C.T."/>
            <person name="Winkler M.E."/>
        </authorList>
    </citation>
    <scope>NUCLEOTIDE SEQUENCE</scope>
</reference>
<feature type="coiled-coil region" evidence="1">
    <location>
        <begin position="82"/>
        <end position="109"/>
    </location>
</feature>
<dbReference type="EMBL" id="UINC01000691">
    <property type="protein sequence ID" value="SUZ59663.1"/>
    <property type="molecule type" value="Genomic_DNA"/>
</dbReference>
<sequence length="119" mass="13648">MNIDQLIEKIEMSFESLLGLSIHGLLGIIVGLIIFSLLLFLIKYERKIDRSFNFQADNLSEVGNPIEANINLARSLIEMQEIQKAKDCLNQVEAEKDLTEEQRNKIEILKGRMKEKEDG</sequence>
<keyword evidence="2" id="KW-1133">Transmembrane helix</keyword>
<evidence type="ECO:0000313" key="3">
    <source>
        <dbReference type="EMBL" id="SUZ59663.1"/>
    </source>
</evidence>
<accession>A0A381P1W1</accession>
<gene>
    <name evidence="3" type="ORF">METZ01_LOCUS12517</name>
</gene>
<organism evidence="3">
    <name type="scientific">marine metagenome</name>
    <dbReference type="NCBI Taxonomy" id="408172"/>
    <lineage>
        <taxon>unclassified sequences</taxon>
        <taxon>metagenomes</taxon>
        <taxon>ecological metagenomes</taxon>
    </lineage>
</organism>
<protein>
    <submittedName>
        <fullName evidence="3">Uncharacterized protein</fullName>
    </submittedName>
</protein>
<proteinExistence type="predicted"/>
<evidence type="ECO:0000256" key="1">
    <source>
        <dbReference type="SAM" id="Coils"/>
    </source>
</evidence>
<dbReference type="InterPro" id="IPR038440">
    <property type="entry name" value="FimV_C_sf"/>
</dbReference>
<dbReference type="Gene3D" id="1.20.58.2200">
    <property type="match status" value="1"/>
</dbReference>
<keyword evidence="2" id="KW-0472">Membrane</keyword>